<feature type="binding site" evidence="11">
    <location>
        <position position="177"/>
    </location>
    <ligand>
        <name>Mg(2+)</name>
        <dbReference type="ChEBI" id="CHEBI:18420"/>
    </ligand>
</feature>
<evidence type="ECO:0000256" key="7">
    <source>
        <dbReference type="ARBA" id="ARBA00022842"/>
    </source>
</evidence>
<dbReference type="Pfam" id="PF02424">
    <property type="entry name" value="ApbE"/>
    <property type="match status" value="1"/>
</dbReference>
<dbReference type="GO" id="GO:0046872">
    <property type="term" value="F:metal ion binding"/>
    <property type="evidence" value="ECO:0007669"/>
    <property type="project" value="UniProtKB-UniRule"/>
</dbReference>
<feature type="binding site" evidence="11">
    <location>
        <position position="293"/>
    </location>
    <ligand>
        <name>Mg(2+)</name>
        <dbReference type="ChEBI" id="CHEBI:18420"/>
    </ligand>
</feature>
<dbReference type="SUPFAM" id="SSF143631">
    <property type="entry name" value="ApbE-like"/>
    <property type="match status" value="1"/>
</dbReference>
<dbReference type="Proteomes" id="UP000254101">
    <property type="component" value="Unassembled WGS sequence"/>
</dbReference>
<keyword evidence="13" id="KW-1185">Reference proteome</keyword>
<gene>
    <name evidence="12" type="ORF">DL238_13050</name>
</gene>
<proteinExistence type="inferred from homology"/>
<evidence type="ECO:0000256" key="8">
    <source>
        <dbReference type="ARBA" id="ARBA00031306"/>
    </source>
</evidence>
<evidence type="ECO:0000256" key="10">
    <source>
        <dbReference type="PIRNR" id="PIRNR006268"/>
    </source>
</evidence>
<dbReference type="AlphaFoldDB" id="A0A395LPR7"/>
<evidence type="ECO:0000256" key="5">
    <source>
        <dbReference type="ARBA" id="ARBA00022723"/>
    </source>
</evidence>
<evidence type="ECO:0000313" key="12">
    <source>
        <dbReference type="EMBL" id="RDS78437.1"/>
    </source>
</evidence>
<dbReference type="InterPro" id="IPR024932">
    <property type="entry name" value="ApbE"/>
</dbReference>
<reference evidence="12 13" key="1">
    <citation type="submission" date="2018-07" db="EMBL/GenBank/DDBJ databases">
        <title>Erythrobacter nanhaiensis sp. nov., a novel member of the genus Erythrobacter isolated from the South China Sea.</title>
        <authorList>
            <person name="Chen X."/>
            <person name="Liu J."/>
        </authorList>
    </citation>
    <scope>NUCLEOTIDE SEQUENCE [LARGE SCALE GENOMIC DNA]</scope>
    <source>
        <strain evidence="12 13">S-5</strain>
    </source>
</reference>
<accession>A0A395LPR7</accession>
<dbReference type="PANTHER" id="PTHR30040:SF2">
    <property type="entry name" value="FAD:PROTEIN FMN TRANSFERASE"/>
    <property type="match status" value="1"/>
</dbReference>
<evidence type="ECO:0000256" key="11">
    <source>
        <dbReference type="PIRSR" id="PIRSR006268-2"/>
    </source>
</evidence>
<feature type="binding site" evidence="11">
    <location>
        <position position="289"/>
    </location>
    <ligand>
        <name>Mg(2+)</name>
        <dbReference type="ChEBI" id="CHEBI:18420"/>
    </ligand>
</feature>
<organism evidence="12 13">
    <name type="scientific">Alteriqipengyuania lutimaris</name>
    <dbReference type="NCBI Taxonomy" id="1538146"/>
    <lineage>
        <taxon>Bacteria</taxon>
        <taxon>Pseudomonadati</taxon>
        <taxon>Pseudomonadota</taxon>
        <taxon>Alphaproteobacteria</taxon>
        <taxon>Sphingomonadales</taxon>
        <taxon>Erythrobacteraceae</taxon>
        <taxon>Alteriqipengyuania</taxon>
    </lineage>
</organism>
<dbReference type="EMBL" id="QRBB01000001">
    <property type="protein sequence ID" value="RDS78437.1"/>
    <property type="molecule type" value="Genomic_DNA"/>
</dbReference>
<comment type="caution">
    <text evidence="12">The sequence shown here is derived from an EMBL/GenBank/DDBJ whole genome shotgun (WGS) entry which is preliminary data.</text>
</comment>
<dbReference type="EC" id="2.7.1.180" evidence="1 10"/>
<keyword evidence="5 10" id="KW-0479">Metal-binding</keyword>
<evidence type="ECO:0000256" key="3">
    <source>
        <dbReference type="ARBA" id="ARBA00022630"/>
    </source>
</evidence>
<dbReference type="PANTHER" id="PTHR30040">
    <property type="entry name" value="THIAMINE BIOSYNTHESIS LIPOPROTEIN APBE"/>
    <property type="match status" value="1"/>
</dbReference>
<dbReference type="PIRSF" id="PIRSF006268">
    <property type="entry name" value="ApbE"/>
    <property type="match status" value="1"/>
</dbReference>
<evidence type="ECO:0000256" key="1">
    <source>
        <dbReference type="ARBA" id="ARBA00011955"/>
    </source>
</evidence>
<comment type="similarity">
    <text evidence="10">Belongs to the ApbE family.</text>
</comment>
<sequence>MSTRAAGIGADDTLDLLLPPGEPVCSPAPADARQIALSGTTMGTGWSLRALAPPELDTGPMAAVLERCFESVIAQMSQWRRDSQLSRFNAGAPGSRHRIGPQFRQVLDCAHSIQRASERAFDPLLGLHSDHWGFGDKGFDEAAPAPARSANVDLGSIRTDEPDVLVQPGGAVLDLSGIAKGYAVDMGVAAIARMGIGHMLLDIGGETKAVGLRADALPWWIDLSVPLGSVASRTRIGLTGWSLATSGHWERRRFAQDRSWSHTLDPESGDPTNDALSANVLHPGCMQADALATALIVLGLDEGIAFADRHRVPARIVGPRRVAESAAWREWKQ</sequence>
<comment type="catalytic activity">
    <reaction evidence="9 10">
        <text>L-threonyl-[protein] + FAD = FMN-L-threonyl-[protein] + AMP + H(+)</text>
        <dbReference type="Rhea" id="RHEA:36847"/>
        <dbReference type="Rhea" id="RHEA-COMP:11060"/>
        <dbReference type="Rhea" id="RHEA-COMP:11061"/>
        <dbReference type="ChEBI" id="CHEBI:15378"/>
        <dbReference type="ChEBI" id="CHEBI:30013"/>
        <dbReference type="ChEBI" id="CHEBI:57692"/>
        <dbReference type="ChEBI" id="CHEBI:74257"/>
        <dbReference type="ChEBI" id="CHEBI:456215"/>
        <dbReference type="EC" id="2.7.1.180"/>
    </reaction>
</comment>
<evidence type="ECO:0000256" key="2">
    <source>
        <dbReference type="ARBA" id="ARBA00016337"/>
    </source>
</evidence>
<keyword evidence="7 10" id="KW-0460">Magnesium</keyword>
<keyword evidence="3 10" id="KW-0285">Flavoprotein</keyword>
<dbReference type="Gene3D" id="3.10.520.10">
    <property type="entry name" value="ApbE-like domains"/>
    <property type="match status" value="1"/>
</dbReference>
<keyword evidence="4 10" id="KW-0808">Transferase</keyword>
<evidence type="ECO:0000256" key="9">
    <source>
        <dbReference type="ARBA" id="ARBA00048540"/>
    </source>
</evidence>
<protein>
    <recommendedName>
        <fullName evidence="2 10">FAD:protein FMN transferase</fullName>
        <ecNumber evidence="1 10">2.7.1.180</ecNumber>
    </recommendedName>
    <alternativeName>
        <fullName evidence="8 10">Flavin transferase</fullName>
    </alternativeName>
</protein>
<dbReference type="RefSeq" id="WP_115492660.1">
    <property type="nucleotide sequence ID" value="NZ_JACHWW010000001.1"/>
</dbReference>
<comment type="cofactor">
    <cofactor evidence="11">
        <name>Mg(2+)</name>
        <dbReference type="ChEBI" id="CHEBI:18420"/>
    </cofactor>
    <cofactor evidence="11">
        <name>Mn(2+)</name>
        <dbReference type="ChEBI" id="CHEBI:29035"/>
    </cofactor>
    <text evidence="11">Magnesium. Can also use manganese.</text>
</comment>
<name>A0A395LPR7_9SPHN</name>
<keyword evidence="6 10" id="KW-0274">FAD</keyword>
<evidence type="ECO:0000256" key="4">
    <source>
        <dbReference type="ARBA" id="ARBA00022679"/>
    </source>
</evidence>
<dbReference type="InterPro" id="IPR003374">
    <property type="entry name" value="ApbE-like_sf"/>
</dbReference>
<evidence type="ECO:0000256" key="6">
    <source>
        <dbReference type="ARBA" id="ARBA00022827"/>
    </source>
</evidence>
<dbReference type="OrthoDB" id="9778595at2"/>
<dbReference type="GO" id="GO:0016740">
    <property type="term" value="F:transferase activity"/>
    <property type="evidence" value="ECO:0007669"/>
    <property type="project" value="UniProtKB-UniRule"/>
</dbReference>
<evidence type="ECO:0000313" key="13">
    <source>
        <dbReference type="Proteomes" id="UP000254101"/>
    </source>
</evidence>